<dbReference type="Gene3D" id="1.10.860.10">
    <property type="entry name" value="DNAb Helicase, Chain A"/>
    <property type="match status" value="1"/>
</dbReference>
<dbReference type="EMBL" id="WJKJ01000171">
    <property type="protein sequence ID" value="MBD3364631.1"/>
    <property type="molecule type" value="Genomic_DNA"/>
</dbReference>
<dbReference type="PANTHER" id="PTHR30313">
    <property type="entry name" value="DNA PRIMASE"/>
    <property type="match status" value="1"/>
</dbReference>
<dbReference type="InterPro" id="IPR016136">
    <property type="entry name" value="DNA_helicase_N/primase_C"/>
</dbReference>
<evidence type="ECO:0000256" key="10">
    <source>
        <dbReference type="ARBA" id="ARBA00023125"/>
    </source>
</evidence>
<dbReference type="InterPro" id="IPR037068">
    <property type="entry name" value="DNA_primase_core_N_sf"/>
</dbReference>
<dbReference type="Proteomes" id="UP000630660">
    <property type="component" value="Unassembled WGS sequence"/>
</dbReference>
<evidence type="ECO:0000259" key="13">
    <source>
        <dbReference type="PROSITE" id="PS50880"/>
    </source>
</evidence>
<dbReference type="SMART" id="SM00400">
    <property type="entry name" value="ZnF_CHCC"/>
    <property type="match status" value="1"/>
</dbReference>
<dbReference type="GO" id="GO:0000428">
    <property type="term" value="C:DNA-directed RNA polymerase complex"/>
    <property type="evidence" value="ECO:0007669"/>
    <property type="project" value="UniProtKB-KW"/>
</dbReference>
<keyword evidence="10" id="KW-0238">DNA-binding</keyword>
<evidence type="ECO:0000256" key="2">
    <source>
        <dbReference type="ARBA" id="ARBA00022515"/>
    </source>
</evidence>
<dbReference type="InterPro" id="IPR006171">
    <property type="entry name" value="TOPRIM_dom"/>
</dbReference>
<dbReference type="InterPro" id="IPR050219">
    <property type="entry name" value="DnaG_primase"/>
</dbReference>
<dbReference type="NCBIfam" id="TIGR01391">
    <property type="entry name" value="dnaG"/>
    <property type="match status" value="1"/>
</dbReference>
<dbReference type="GO" id="GO:0008270">
    <property type="term" value="F:zinc ion binding"/>
    <property type="evidence" value="ECO:0007669"/>
    <property type="project" value="UniProtKB-KW"/>
</dbReference>
<evidence type="ECO:0000256" key="6">
    <source>
        <dbReference type="ARBA" id="ARBA00022723"/>
    </source>
</evidence>
<gene>
    <name evidence="14" type="primary">dnaG</name>
    <name evidence="14" type="ORF">GF359_05400</name>
</gene>
<comment type="caution">
    <text evidence="14">The sequence shown here is derived from an EMBL/GenBank/DDBJ whole genome shotgun (WGS) entry which is preliminary data.</text>
</comment>
<evidence type="ECO:0000256" key="12">
    <source>
        <dbReference type="PIRSR" id="PIRSR002811-1"/>
    </source>
</evidence>
<dbReference type="InterPro" id="IPR013264">
    <property type="entry name" value="DNAG_N"/>
</dbReference>
<keyword evidence="4" id="KW-0548">Nucleotidyltransferase</keyword>
<evidence type="ECO:0000256" key="9">
    <source>
        <dbReference type="ARBA" id="ARBA00022842"/>
    </source>
</evidence>
<evidence type="ECO:0000256" key="3">
    <source>
        <dbReference type="ARBA" id="ARBA00022679"/>
    </source>
</evidence>
<dbReference type="InterPro" id="IPR034151">
    <property type="entry name" value="TOPRIM_DnaG_bac"/>
</dbReference>
<keyword evidence="1" id="KW-0240">DNA-directed RNA polymerase</keyword>
<keyword evidence="2" id="KW-0639">Primosome</keyword>
<dbReference type="GO" id="GO:0003899">
    <property type="term" value="F:DNA-directed RNA polymerase activity"/>
    <property type="evidence" value="ECO:0007669"/>
    <property type="project" value="InterPro"/>
</dbReference>
<dbReference type="InterPro" id="IPR002694">
    <property type="entry name" value="Znf_CHC2"/>
</dbReference>
<dbReference type="InterPro" id="IPR030846">
    <property type="entry name" value="DnaG_bac"/>
</dbReference>
<dbReference type="Gene3D" id="3.40.1360.10">
    <property type="match status" value="1"/>
</dbReference>
<feature type="zinc finger region" description="CHC2-type" evidence="12">
    <location>
        <begin position="37"/>
        <end position="61"/>
    </location>
</feature>
<evidence type="ECO:0000313" key="15">
    <source>
        <dbReference type="Proteomes" id="UP000630660"/>
    </source>
</evidence>
<dbReference type="PROSITE" id="PS50880">
    <property type="entry name" value="TOPRIM"/>
    <property type="match status" value="1"/>
</dbReference>
<sequence length="503" mass="55866">MIPKEIIERVRTETDIVGLIGEYVKLKRVGRSFVGLCPFHKEKTPSFNVSPDRQAYYCFGCGQGGNAITFIMNYENLSFPEAVKRLAERLGIRISYTAQDDPTKPLVQALEMALKQYQDNLWSEAGIGALQYLTGRGLSKETVKSFGLGLVAGDVSGLLSAARQAKLPTKVLSEAGVLGNRDERLYPFLSGRIVFPIYSASGKLVGFSGRVWGDDDNPAKYINTPESRVFKKRKTLYGLSKARAYLRREGVVVVEGQTDVLKLVQSGFHNVVAPLGTAFTAEQARLLSRYADKVTLVFDGDQAGRKAAQRALGEVLAADLDVGLLLLPEGEDPDSYITAHSPDEFSRLLEQASEPIPFLYKLVNPKGTRERRQTAELMTSVIRKAPDRLRRELYLDEAAELIGVDRSVLAPMARPEERDTGVPGRTSKNCIGIGDLEERLLRMMIQDAEYVRLAKEKLPVDFFPEGPKRELLAMLYDFSAEHEGFNAGQVLDLMGPELRRRVS</sequence>
<dbReference type="Pfam" id="PF13155">
    <property type="entry name" value="Toprim_2"/>
    <property type="match status" value="1"/>
</dbReference>
<keyword evidence="5" id="KW-0235">DNA replication</keyword>
<keyword evidence="8 12" id="KW-0862">Zinc</keyword>
<keyword evidence="3" id="KW-0808">Transferase</keyword>
<feature type="non-terminal residue" evidence="14">
    <location>
        <position position="503"/>
    </location>
</feature>
<dbReference type="PIRSF" id="PIRSF002811">
    <property type="entry name" value="DnaG"/>
    <property type="match status" value="1"/>
</dbReference>
<reference evidence="14" key="1">
    <citation type="submission" date="2019-11" db="EMBL/GenBank/DDBJ databases">
        <title>Microbial mats filling the niche in hypersaline microbial mats.</title>
        <authorList>
            <person name="Wong H.L."/>
            <person name="Macleod F.I."/>
            <person name="White R.A. III"/>
            <person name="Burns B.P."/>
        </authorList>
    </citation>
    <scope>NUCLEOTIDE SEQUENCE</scope>
    <source>
        <strain evidence="14">Bin_327</strain>
    </source>
</reference>
<dbReference type="GO" id="GO:0005737">
    <property type="term" value="C:cytoplasm"/>
    <property type="evidence" value="ECO:0007669"/>
    <property type="project" value="TreeGrafter"/>
</dbReference>
<dbReference type="HAMAP" id="MF_00974">
    <property type="entry name" value="DNA_primase_DnaG"/>
    <property type="match status" value="1"/>
</dbReference>
<proteinExistence type="inferred from homology"/>
<dbReference type="CDD" id="cd03364">
    <property type="entry name" value="TOPRIM_DnaG_primases"/>
    <property type="match status" value="1"/>
</dbReference>
<organism evidence="14 15">
    <name type="scientific">candidate division WOR-3 bacterium</name>
    <dbReference type="NCBI Taxonomy" id="2052148"/>
    <lineage>
        <taxon>Bacteria</taxon>
        <taxon>Bacteria division WOR-3</taxon>
    </lineage>
</organism>
<evidence type="ECO:0000256" key="8">
    <source>
        <dbReference type="ARBA" id="ARBA00022833"/>
    </source>
</evidence>
<name>A0A9D5QD32_UNCW3</name>
<dbReference type="Gene3D" id="3.90.980.10">
    <property type="entry name" value="DNA primase, catalytic core, N-terminal domain"/>
    <property type="match status" value="1"/>
</dbReference>
<dbReference type="FunFam" id="3.90.580.10:FF:000001">
    <property type="entry name" value="DNA primase"/>
    <property type="match status" value="1"/>
</dbReference>
<dbReference type="Gene3D" id="3.90.580.10">
    <property type="entry name" value="Zinc finger, CHC2-type domain"/>
    <property type="match status" value="1"/>
</dbReference>
<dbReference type="InterPro" id="IPR036977">
    <property type="entry name" value="DNA_primase_Znf_CHC2"/>
</dbReference>
<dbReference type="Pfam" id="PF08275">
    <property type="entry name" value="DNAG_N"/>
    <property type="match status" value="1"/>
</dbReference>
<dbReference type="SMART" id="SM00493">
    <property type="entry name" value="TOPRIM"/>
    <property type="match status" value="1"/>
</dbReference>
<comment type="cofactor">
    <cofactor evidence="12">
        <name>Zn(2+)</name>
        <dbReference type="ChEBI" id="CHEBI:29105"/>
    </cofactor>
    <text evidence="12">Binds 1 zinc ion per monomer.</text>
</comment>
<keyword evidence="6 12" id="KW-0479">Metal-binding</keyword>
<evidence type="ECO:0000313" key="14">
    <source>
        <dbReference type="EMBL" id="MBD3364631.1"/>
    </source>
</evidence>
<evidence type="ECO:0000256" key="11">
    <source>
        <dbReference type="ARBA" id="ARBA00023163"/>
    </source>
</evidence>
<dbReference type="GO" id="GO:0006269">
    <property type="term" value="P:DNA replication, synthesis of primer"/>
    <property type="evidence" value="ECO:0007669"/>
    <property type="project" value="UniProtKB-KW"/>
</dbReference>
<dbReference type="SUPFAM" id="SSF56731">
    <property type="entry name" value="DNA primase core"/>
    <property type="match status" value="1"/>
</dbReference>
<keyword evidence="11" id="KW-0804">Transcription</keyword>
<dbReference type="GO" id="GO:1990077">
    <property type="term" value="C:primosome complex"/>
    <property type="evidence" value="ECO:0007669"/>
    <property type="project" value="UniProtKB-KW"/>
</dbReference>
<protein>
    <submittedName>
        <fullName evidence="14">DNA primase</fullName>
    </submittedName>
</protein>
<dbReference type="GO" id="GO:0003677">
    <property type="term" value="F:DNA binding"/>
    <property type="evidence" value="ECO:0007669"/>
    <property type="project" value="UniProtKB-KW"/>
</dbReference>
<keyword evidence="9" id="KW-0460">Magnesium</keyword>
<dbReference type="SUPFAM" id="SSF57783">
    <property type="entry name" value="Zinc beta-ribbon"/>
    <property type="match status" value="1"/>
</dbReference>
<dbReference type="Pfam" id="PF01807">
    <property type="entry name" value="Zn_ribbon_DnaG"/>
    <property type="match status" value="1"/>
</dbReference>
<dbReference type="AlphaFoldDB" id="A0A9D5QD32"/>
<keyword evidence="7 12" id="KW-0863">Zinc-finger</keyword>
<evidence type="ECO:0000256" key="4">
    <source>
        <dbReference type="ARBA" id="ARBA00022695"/>
    </source>
</evidence>
<evidence type="ECO:0000256" key="7">
    <source>
        <dbReference type="ARBA" id="ARBA00022771"/>
    </source>
</evidence>
<accession>A0A9D5QD32</accession>
<dbReference type="PANTHER" id="PTHR30313:SF2">
    <property type="entry name" value="DNA PRIMASE"/>
    <property type="match status" value="1"/>
</dbReference>
<feature type="domain" description="Toprim" evidence="13">
    <location>
        <begin position="249"/>
        <end position="332"/>
    </location>
</feature>
<evidence type="ECO:0000256" key="1">
    <source>
        <dbReference type="ARBA" id="ARBA00022478"/>
    </source>
</evidence>
<evidence type="ECO:0000256" key="5">
    <source>
        <dbReference type="ARBA" id="ARBA00022705"/>
    </source>
</evidence>
<dbReference type="InterPro" id="IPR006295">
    <property type="entry name" value="DNA_primase_DnaG"/>
</dbReference>